<sequence>MTKKQEKLIVIDGHALLHRAFHALPPLITKDGQMINAVYGFTSILLRIIREYQPDYLACTFDLAAPTFRHQEFVDYKAQRIKAPDE</sequence>
<evidence type="ECO:0000313" key="3">
    <source>
        <dbReference type="Proteomes" id="UP000230405"/>
    </source>
</evidence>
<evidence type="ECO:0000259" key="1">
    <source>
        <dbReference type="Pfam" id="PF02739"/>
    </source>
</evidence>
<dbReference type="AlphaFoldDB" id="A0A2M7VER2"/>
<proteinExistence type="predicted"/>
<feature type="non-terminal residue" evidence="2">
    <location>
        <position position="86"/>
    </location>
</feature>
<dbReference type="InterPro" id="IPR020046">
    <property type="entry name" value="5-3_exonucl_a-hlix_arch_N"/>
</dbReference>
<protein>
    <recommendedName>
        <fullName evidence="1">5'-3' exonuclease alpha-helical arch N-terminal domain-containing protein</fullName>
    </recommendedName>
</protein>
<dbReference type="CDD" id="cd09859">
    <property type="entry name" value="PIN_53EXO"/>
    <property type="match status" value="1"/>
</dbReference>
<dbReference type="InterPro" id="IPR038969">
    <property type="entry name" value="FEN"/>
</dbReference>
<evidence type="ECO:0000313" key="2">
    <source>
        <dbReference type="EMBL" id="PIZ99037.1"/>
    </source>
</evidence>
<gene>
    <name evidence="2" type="ORF">COX77_02810</name>
</gene>
<dbReference type="EMBL" id="PFPO01000050">
    <property type="protein sequence ID" value="PIZ99037.1"/>
    <property type="molecule type" value="Genomic_DNA"/>
</dbReference>
<dbReference type="GO" id="GO:0033567">
    <property type="term" value="P:DNA replication, Okazaki fragment processing"/>
    <property type="evidence" value="ECO:0007669"/>
    <property type="project" value="InterPro"/>
</dbReference>
<dbReference type="SUPFAM" id="SSF88723">
    <property type="entry name" value="PIN domain-like"/>
    <property type="match status" value="1"/>
</dbReference>
<dbReference type="Gene3D" id="3.40.50.1010">
    <property type="entry name" value="5'-nuclease"/>
    <property type="match status" value="1"/>
</dbReference>
<dbReference type="GO" id="GO:0003677">
    <property type="term" value="F:DNA binding"/>
    <property type="evidence" value="ECO:0007669"/>
    <property type="project" value="InterPro"/>
</dbReference>
<feature type="domain" description="5'-3' exonuclease alpha-helical arch N-terminal" evidence="1">
    <location>
        <begin position="7"/>
        <end position="86"/>
    </location>
</feature>
<reference evidence="3" key="1">
    <citation type="submission" date="2017-09" db="EMBL/GenBank/DDBJ databases">
        <title>Depth-based differentiation of microbial function through sediment-hosted aquifers and enrichment of novel symbionts in the deep terrestrial subsurface.</title>
        <authorList>
            <person name="Probst A.J."/>
            <person name="Ladd B."/>
            <person name="Jarett J.K."/>
            <person name="Geller-Mcgrath D.E."/>
            <person name="Sieber C.M.K."/>
            <person name="Emerson J.B."/>
            <person name="Anantharaman K."/>
            <person name="Thomas B.C."/>
            <person name="Malmstrom R."/>
            <person name="Stieglmeier M."/>
            <person name="Klingl A."/>
            <person name="Woyke T."/>
            <person name="Ryan C.M."/>
            <person name="Banfield J.F."/>
        </authorList>
    </citation>
    <scope>NUCLEOTIDE SEQUENCE [LARGE SCALE GENOMIC DNA]</scope>
</reference>
<dbReference type="PANTHER" id="PTHR42646:SF2">
    <property type="entry name" value="5'-3' EXONUCLEASE FAMILY PROTEIN"/>
    <property type="match status" value="1"/>
</dbReference>
<dbReference type="Proteomes" id="UP000230405">
    <property type="component" value="Unassembled WGS sequence"/>
</dbReference>
<organism evidence="2 3">
    <name type="scientific">Candidatus Komeilibacteria bacterium CG_4_10_14_0_2_um_filter_37_10</name>
    <dbReference type="NCBI Taxonomy" id="1974470"/>
    <lineage>
        <taxon>Bacteria</taxon>
        <taxon>Candidatus Komeiliibacteriota</taxon>
    </lineage>
</organism>
<name>A0A2M7VER2_9BACT</name>
<dbReference type="GO" id="GO:0017108">
    <property type="term" value="F:5'-flap endonuclease activity"/>
    <property type="evidence" value="ECO:0007669"/>
    <property type="project" value="InterPro"/>
</dbReference>
<accession>A0A2M7VER2</accession>
<dbReference type="Pfam" id="PF02739">
    <property type="entry name" value="5_3_exonuc_N"/>
    <property type="match status" value="1"/>
</dbReference>
<dbReference type="PANTHER" id="PTHR42646">
    <property type="entry name" value="FLAP ENDONUCLEASE XNI"/>
    <property type="match status" value="1"/>
</dbReference>
<dbReference type="InterPro" id="IPR029060">
    <property type="entry name" value="PIN-like_dom_sf"/>
</dbReference>
<comment type="caution">
    <text evidence="2">The sequence shown here is derived from an EMBL/GenBank/DDBJ whole genome shotgun (WGS) entry which is preliminary data.</text>
</comment>